<keyword evidence="11" id="KW-0325">Glycoprotein</keyword>
<keyword evidence="9" id="KW-1015">Disulfide bond</keyword>
<evidence type="ECO:0000313" key="15">
    <source>
        <dbReference type="Proteomes" id="UP001181693"/>
    </source>
</evidence>
<dbReference type="GO" id="GO:0006886">
    <property type="term" value="P:intracellular protein transport"/>
    <property type="evidence" value="ECO:0007669"/>
    <property type="project" value="InterPro"/>
</dbReference>
<keyword evidence="7 13" id="KW-1133">Transmembrane helix</keyword>
<keyword evidence="15" id="KW-1185">Reference proteome</keyword>
<dbReference type="GO" id="GO:0031623">
    <property type="term" value="P:receptor internalization"/>
    <property type="evidence" value="ECO:0007669"/>
    <property type="project" value="TreeGrafter"/>
</dbReference>
<dbReference type="PANTHER" id="PTHR14076:SF2">
    <property type="entry name" value="RECEPTOR ACTIVITY-MODIFYING PROTEIN 3"/>
    <property type="match status" value="1"/>
</dbReference>
<reference evidence="14" key="1">
    <citation type="thesis" date="2020" institute="ProQuest LLC" country="789 East Eisenhower Parkway, Ann Arbor, MI, USA">
        <title>Comparative Genomics and Chromosome Evolution.</title>
        <authorList>
            <person name="Mudd A.B."/>
        </authorList>
    </citation>
    <scope>NUCLEOTIDE SEQUENCE</scope>
    <source>
        <strain evidence="14">1538</strain>
        <tissue evidence="14">Blood</tissue>
    </source>
</reference>
<evidence type="ECO:0000256" key="12">
    <source>
        <dbReference type="ARBA" id="ARBA00041072"/>
    </source>
</evidence>
<evidence type="ECO:0000256" key="3">
    <source>
        <dbReference type="ARBA" id="ARBA00022448"/>
    </source>
</evidence>
<name>A0AAV3ADW2_PYXAD</name>
<keyword evidence="3" id="KW-0813">Transport</keyword>
<evidence type="ECO:0000256" key="8">
    <source>
        <dbReference type="ARBA" id="ARBA00023136"/>
    </source>
</evidence>
<evidence type="ECO:0000256" key="9">
    <source>
        <dbReference type="ARBA" id="ARBA00023157"/>
    </source>
</evidence>
<dbReference type="GO" id="GO:0009986">
    <property type="term" value="C:cell surface"/>
    <property type="evidence" value="ECO:0007669"/>
    <property type="project" value="TreeGrafter"/>
</dbReference>
<evidence type="ECO:0000256" key="6">
    <source>
        <dbReference type="ARBA" id="ARBA00022729"/>
    </source>
</evidence>
<dbReference type="GO" id="GO:0006816">
    <property type="term" value="P:calcium ion transport"/>
    <property type="evidence" value="ECO:0007669"/>
    <property type="project" value="TreeGrafter"/>
</dbReference>
<dbReference type="GO" id="GO:0072659">
    <property type="term" value="P:protein localization to plasma membrane"/>
    <property type="evidence" value="ECO:0007669"/>
    <property type="project" value="TreeGrafter"/>
</dbReference>
<dbReference type="Proteomes" id="UP001181693">
    <property type="component" value="Unassembled WGS sequence"/>
</dbReference>
<feature type="transmembrane region" description="Helical" evidence="13">
    <location>
        <begin position="94"/>
        <end position="116"/>
    </location>
</feature>
<dbReference type="AlphaFoldDB" id="A0AAV3ADW2"/>
<keyword evidence="6" id="KW-0732">Signal</keyword>
<comment type="subcellular location">
    <subcellularLocation>
        <location evidence="1">Cell membrane</location>
        <topology evidence="1">Single-pass type I membrane protein</topology>
    </subcellularLocation>
</comment>
<protein>
    <recommendedName>
        <fullName evidence="12">Receptor activity-modifying protein 3</fullName>
    </recommendedName>
</protein>
<evidence type="ECO:0000256" key="7">
    <source>
        <dbReference type="ARBA" id="ARBA00022989"/>
    </source>
</evidence>
<dbReference type="GO" id="GO:0005886">
    <property type="term" value="C:plasma membrane"/>
    <property type="evidence" value="ECO:0007669"/>
    <property type="project" value="UniProtKB-SubCell"/>
</dbReference>
<dbReference type="Pfam" id="PF04901">
    <property type="entry name" value="RAMP"/>
    <property type="match status" value="1"/>
</dbReference>
<keyword evidence="4" id="KW-1003">Cell membrane</keyword>
<evidence type="ECO:0000256" key="5">
    <source>
        <dbReference type="ARBA" id="ARBA00022692"/>
    </source>
</evidence>
<dbReference type="InterPro" id="IPR006985">
    <property type="entry name" value="RAMP"/>
</dbReference>
<evidence type="ECO:0000256" key="4">
    <source>
        <dbReference type="ARBA" id="ARBA00022475"/>
    </source>
</evidence>
<evidence type="ECO:0000313" key="14">
    <source>
        <dbReference type="EMBL" id="DBA24759.1"/>
    </source>
</evidence>
<dbReference type="GO" id="GO:0008277">
    <property type="term" value="P:regulation of G protein-coupled receptor signaling pathway"/>
    <property type="evidence" value="ECO:0007669"/>
    <property type="project" value="InterPro"/>
</dbReference>
<proteinExistence type="inferred from homology"/>
<dbReference type="Gene3D" id="1.10.150.510">
    <property type="entry name" value="Receptor activity modifying family"/>
    <property type="match status" value="1"/>
</dbReference>
<dbReference type="PANTHER" id="PTHR14076">
    <property type="entry name" value="RECEPTOR ACTIVITY MODIFYING PROTEIN RAMP"/>
    <property type="match status" value="1"/>
</dbReference>
<evidence type="ECO:0000256" key="13">
    <source>
        <dbReference type="SAM" id="Phobius"/>
    </source>
</evidence>
<dbReference type="EMBL" id="DYDO01000005">
    <property type="protein sequence ID" value="DBA24759.1"/>
    <property type="molecule type" value="Genomic_DNA"/>
</dbReference>
<dbReference type="GO" id="GO:0043235">
    <property type="term" value="C:receptor complex"/>
    <property type="evidence" value="ECO:0007669"/>
    <property type="project" value="TreeGrafter"/>
</dbReference>
<sequence length="124" mass="14319">MIKCNETILLEYLPSCGNIFESKMKTVDPNQWCNLTKFIMHYDSFSNCTEAIAKYADCFWPNTLAERFITGIHRQFFFNCTLDTVTWEDPPDEILTTLILIPVFLTAAMISLVVWCSKRGDIFG</sequence>
<accession>A0AAV3ADW2</accession>
<keyword evidence="5 13" id="KW-0812">Transmembrane</keyword>
<evidence type="ECO:0000256" key="1">
    <source>
        <dbReference type="ARBA" id="ARBA00004251"/>
    </source>
</evidence>
<dbReference type="GO" id="GO:0007186">
    <property type="term" value="P:G protein-coupled receptor signaling pathway"/>
    <property type="evidence" value="ECO:0007669"/>
    <property type="project" value="TreeGrafter"/>
</dbReference>
<dbReference type="GO" id="GO:0015026">
    <property type="term" value="F:coreceptor activity"/>
    <property type="evidence" value="ECO:0007669"/>
    <property type="project" value="InterPro"/>
</dbReference>
<gene>
    <name evidence="14" type="ORF">GDO54_012371</name>
</gene>
<evidence type="ECO:0000256" key="10">
    <source>
        <dbReference type="ARBA" id="ARBA00023170"/>
    </source>
</evidence>
<dbReference type="InterPro" id="IPR038126">
    <property type="entry name" value="RAMP_sf"/>
</dbReference>
<keyword evidence="10" id="KW-0675">Receptor</keyword>
<keyword evidence="8 13" id="KW-0472">Membrane</keyword>
<organism evidence="14 15">
    <name type="scientific">Pyxicephalus adspersus</name>
    <name type="common">African bullfrog</name>
    <dbReference type="NCBI Taxonomy" id="30357"/>
    <lineage>
        <taxon>Eukaryota</taxon>
        <taxon>Metazoa</taxon>
        <taxon>Chordata</taxon>
        <taxon>Craniata</taxon>
        <taxon>Vertebrata</taxon>
        <taxon>Euteleostomi</taxon>
        <taxon>Amphibia</taxon>
        <taxon>Batrachia</taxon>
        <taxon>Anura</taxon>
        <taxon>Neobatrachia</taxon>
        <taxon>Ranoidea</taxon>
        <taxon>Pyxicephalidae</taxon>
        <taxon>Pyxicephalinae</taxon>
        <taxon>Pyxicephalus</taxon>
    </lineage>
</organism>
<dbReference type="GO" id="GO:0032870">
    <property type="term" value="P:cellular response to hormone stimulus"/>
    <property type="evidence" value="ECO:0007669"/>
    <property type="project" value="TreeGrafter"/>
</dbReference>
<evidence type="ECO:0000256" key="2">
    <source>
        <dbReference type="ARBA" id="ARBA00007087"/>
    </source>
</evidence>
<comment type="similarity">
    <text evidence="2">Belongs to the RAMP family.</text>
</comment>
<comment type="caution">
    <text evidence="14">The sequence shown here is derived from an EMBL/GenBank/DDBJ whole genome shotgun (WGS) entry which is preliminary data.</text>
</comment>
<evidence type="ECO:0000256" key="11">
    <source>
        <dbReference type="ARBA" id="ARBA00023180"/>
    </source>
</evidence>